<dbReference type="Gene3D" id="2.30.30.40">
    <property type="entry name" value="SH3 Domains"/>
    <property type="match status" value="1"/>
</dbReference>
<dbReference type="GO" id="GO:0007165">
    <property type="term" value="P:signal transduction"/>
    <property type="evidence" value="ECO:0007669"/>
    <property type="project" value="InterPro"/>
</dbReference>
<dbReference type="SMART" id="SM00260">
    <property type="entry name" value="CheW"/>
    <property type="match status" value="1"/>
</dbReference>
<gene>
    <name evidence="4" type="ORF">B1A_13515</name>
</gene>
<name>T1A027_9ZZZZ</name>
<evidence type="ECO:0000259" key="3">
    <source>
        <dbReference type="PROSITE" id="PS50851"/>
    </source>
</evidence>
<dbReference type="PROSITE" id="PS50851">
    <property type="entry name" value="CHEW"/>
    <property type="match status" value="1"/>
</dbReference>
<dbReference type="InterPro" id="IPR051315">
    <property type="entry name" value="Bact_Chemotaxis_CheA"/>
</dbReference>
<dbReference type="PANTHER" id="PTHR43395">
    <property type="entry name" value="SENSOR HISTIDINE KINASE CHEA"/>
    <property type="match status" value="1"/>
</dbReference>
<feature type="non-terminal residue" evidence="4">
    <location>
        <position position="146"/>
    </location>
</feature>
<organism evidence="4">
    <name type="scientific">mine drainage metagenome</name>
    <dbReference type="NCBI Taxonomy" id="410659"/>
    <lineage>
        <taxon>unclassified sequences</taxon>
        <taxon>metagenomes</taxon>
        <taxon>ecological metagenomes</taxon>
    </lineage>
</organism>
<dbReference type="EC" id="2.7.13.3" evidence="2"/>
<accession>T1A027</accession>
<dbReference type="Pfam" id="PF01584">
    <property type="entry name" value="CheW"/>
    <property type="match status" value="1"/>
</dbReference>
<dbReference type="GO" id="GO:0006935">
    <property type="term" value="P:chemotaxis"/>
    <property type="evidence" value="ECO:0007669"/>
    <property type="project" value="InterPro"/>
</dbReference>
<evidence type="ECO:0000313" key="4">
    <source>
        <dbReference type="EMBL" id="EQD50247.1"/>
    </source>
</evidence>
<reference evidence="4" key="2">
    <citation type="journal article" date="2014" name="ISME J.">
        <title>Microbial stratification in low pH oxic and suboxic macroscopic growths along an acid mine drainage.</title>
        <authorList>
            <person name="Mendez-Garcia C."/>
            <person name="Mesa V."/>
            <person name="Sprenger R.R."/>
            <person name="Richter M."/>
            <person name="Diez M.S."/>
            <person name="Solano J."/>
            <person name="Bargiela R."/>
            <person name="Golyshina O.V."/>
            <person name="Manteca A."/>
            <person name="Ramos J.L."/>
            <person name="Gallego J.R."/>
            <person name="Llorente I."/>
            <person name="Martins Dos Santos V.A."/>
            <person name="Jensen O.N."/>
            <person name="Pelaez A.I."/>
            <person name="Sanchez J."/>
            <person name="Ferrer M."/>
        </authorList>
    </citation>
    <scope>NUCLEOTIDE SEQUENCE</scope>
</reference>
<dbReference type="AlphaFoldDB" id="T1A027"/>
<protein>
    <recommendedName>
        <fullName evidence="2">histidine kinase</fullName>
        <ecNumber evidence="2">2.7.13.3</ecNumber>
    </recommendedName>
</protein>
<evidence type="ECO:0000256" key="2">
    <source>
        <dbReference type="ARBA" id="ARBA00012438"/>
    </source>
</evidence>
<reference evidence="4" key="1">
    <citation type="submission" date="2013-08" db="EMBL/GenBank/DDBJ databases">
        <authorList>
            <person name="Mendez C."/>
            <person name="Richter M."/>
            <person name="Ferrer M."/>
            <person name="Sanchez J."/>
        </authorList>
    </citation>
    <scope>NUCLEOTIDE SEQUENCE</scope>
</reference>
<dbReference type="SUPFAM" id="SSF50341">
    <property type="entry name" value="CheW-like"/>
    <property type="match status" value="1"/>
</dbReference>
<comment type="catalytic activity">
    <reaction evidence="1">
        <text>ATP + protein L-histidine = ADP + protein N-phospho-L-histidine.</text>
        <dbReference type="EC" id="2.7.13.3"/>
    </reaction>
</comment>
<dbReference type="InterPro" id="IPR002545">
    <property type="entry name" value="CheW-lke_dom"/>
</dbReference>
<dbReference type="EMBL" id="AUZX01009887">
    <property type="protein sequence ID" value="EQD50247.1"/>
    <property type="molecule type" value="Genomic_DNA"/>
</dbReference>
<feature type="non-terminal residue" evidence="4">
    <location>
        <position position="1"/>
    </location>
</feature>
<keyword evidence="4" id="KW-0418">Kinase</keyword>
<evidence type="ECO:0000256" key="1">
    <source>
        <dbReference type="ARBA" id="ARBA00000085"/>
    </source>
</evidence>
<proteinExistence type="predicted"/>
<sequence>AIIPALIVTTAENRYLIPQVNLVELVRLEADQALSSIEKIHNAPVVRLRDRLLPLVDLADVLKTPKKSQPSSSEDGEAEVDPRSKPVNIVVLQADDNQFGLIVDEVLDTEEIVVKPMGRQIKNIPAFAGATIMGDGRVALIIDVMG</sequence>
<feature type="domain" description="CheW-like" evidence="3">
    <location>
        <begin position="2"/>
        <end position="146"/>
    </location>
</feature>
<dbReference type="GO" id="GO:0004673">
    <property type="term" value="F:protein histidine kinase activity"/>
    <property type="evidence" value="ECO:0007669"/>
    <property type="project" value="UniProtKB-EC"/>
</dbReference>
<dbReference type="InterPro" id="IPR036061">
    <property type="entry name" value="CheW-like_dom_sf"/>
</dbReference>
<keyword evidence="4" id="KW-0808">Transferase</keyword>
<dbReference type="PANTHER" id="PTHR43395:SF1">
    <property type="entry name" value="CHEMOTAXIS PROTEIN CHEA"/>
    <property type="match status" value="1"/>
</dbReference>
<comment type="caution">
    <text evidence="4">The sequence shown here is derived from an EMBL/GenBank/DDBJ whole genome shotgun (WGS) entry which is preliminary data.</text>
</comment>